<protein>
    <submittedName>
        <fullName evidence="1">Uncharacterized protein</fullName>
    </submittedName>
</protein>
<name>A0AAE1SYN7_9SOLA</name>
<dbReference type="Proteomes" id="UP001291623">
    <property type="component" value="Unassembled WGS sequence"/>
</dbReference>
<reference evidence="1" key="1">
    <citation type="submission" date="2023-12" db="EMBL/GenBank/DDBJ databases">
        <title>Genome assembly of Anisodus tanguticus.</title>
        <authorList>
            <person name="Wang Y.-J."/>
        </authorList>
    </citation>
    <scope>NUCLEOTIDE SEQUENCE</scope>
    <source>
        <strain evidence="1">KB-2021</strain>
        <tissue evidence="1">Leaf</tissue>
    </source>
</reference>
<sequence length="79" mass="9032">MEGKKKFGSSSFSFFSIFKSKTLRGDQEYYSKNDFVKAYKVWPSDEDRGLWVAESGIDKKASTFISIRTANWSNVEASN</sequence>
<keyword evidence="2" id="KW-1185">Reference proteome</keyword>
<accession>A0AAE1SYN7</accession>
<gene>
    <name evidence="1" type="ORF">RND71_003462</name>
</gene>
<evidence type="ECO:0000313" key="1">
    <source>
        <dbReference type="EMBL" id="KAK4377166.1"/>
    </source>
</evidence>
<evidence type="ECO:0000313" key="2">
    <source>
        <dbReference type="Proteomes" id="UP001291623"/>
    </source>
</evidence>
<organism evidence="1 2">
    <name type="scientific">Anisodus tanguticus</name>
    <dbReference type="NCBI Taxonomy" id="243964"/>
    <lineage>
        <taxon>Eukaryota</taxon>
        <taxon>Viridiplantae</taxon>
        <taxon>Streptophyta</taxon>
        <taxon>Embryophyta</taxon>
        <taxon>Tracheophyta</taxon>
        <taxon>Spermatophyta</taxon>
        <taxon>Magnoliopsida</taxon>
        <taxon>eudicotyledons</taxon>
        <taxon>Gunneridae</taxon>
        <taxon>Pentapetalae</taxon>
        <taxon>asterids</taxon>
        <taxon>lamiids</taxon>
        <taxon>Solanales</taxon>
        <taxon>Solanaceae</taxon>
        <taxon>Solanoideae</taxon>
        <taxon>Hyoscyameae</taxon>
        <taxon>Anisodus</taxon>
    </lineage>
</organism>
<proteinExistence type="predicted"/>
<comment type="caution">
    <text evidence="1">The sequence shown here is derived from an EMBL/GenBank/DDBJ whole genome shotgun (WGS) entry which is preliminary data.</text>
</comment>
<dbReference type="EMBL" id="JAVYJV010000002">
    <property type="protein sequence ID" value="KAK4377166.1"/>
    <property type="molecule type" value="Genomic_DNA"/>
</dbReference>
<dbReference type="PANTHER" id="PTHR33511">
    <property type="entry name" value="OS06G0632400 PROTEIN"/>
    <property type="match status" value="1"/>
</dbReference>
<dbReference type="AlphaFoldDB" id="A0AAE1SYN7"/>